<gene>
    <name evidence="2" type="ORF">BHE75_01624</name>
</gene>
<evidence type="ECO:0000256" key="1">
    <source>
        <dbReference type="SAM" id="MobiDB-lite"/>
    </source>
</evidence>
<comment type="caution">
    <text evidence="2">The sequence shown here is derived from an EMBL/GenBank/DDBJ whole genome shotgun (WGS) entry which is preliminary data.</text>
</comment>
<accession>A0A1S1HBW8</accession>
<proteinExistence type="predicted"/>
<evidence type="ECO:0000313" key="3">
    <source>
        <dbReference type="Proteomes" id="UP000179467"/>
    </source>
</evidence>
<organism evidence="2 3">
    <name type="scientific">Edaphosphingomonas haloaromaticamans</name>
    <dbReference type="NCBI Taxonomy" id="653954"/>
    <lineage>
        <taxon>Bacteria</taxon>
        <taxon>Pseudomonadati</taxon>
        <taxon>Pseudomonadota</taxon>
        <taxon>Alphaproteobacteria</taxon>
        <taxon>Sphingomonadales</taxon>
        <taxon>Rhizorhabdaceae</taxon>
        <taxon>Edaphosphingomonas</taxon>
    </lineage>
</organism>
<dbReference type="EMBL" id="MIPT01000001">
    <property type="protein sequence ID" value="OHT19637.1"/>
    <property type="molecule type" value="Genomic_DNA"/>
</dbReference>
<dbReference type="Proteomes" id="UP000179467">
    <property type="component" value="Unassembled WGS sequence"/>
</dbReference>
<name>A0A1S1HBW8_9SPHN</name>
<keyword evidence="3" id="KW-1185">Reference proteome</keyword>
<reference evidence="2 3" key="1">
    <citation type="submission" date="2016-09" db="EMBL/GenBank/DDBJ databases">
        <title>Metabolic pathway, cell adaptation mechanisms and a novel monoxygenase revealed through proteogenomic-transcription analysis of a Sphingomonas haloaromaticamans strain degrading the fungicide ortho-phenylphenol.</title>
        <authorList>
            <person name="Perruchon C."/>
            <person name="Papadopoulou E.S."/>
            <person name="Rousidou C."/>
            <person name="Vasileiadis S."/>
            <person name="Tanou G."/>
            <person name="Amoutzias G."/>
            <person name="Molassiotis A."/>
            <person name="Karpouzas D.G."/>
        </authorList>
    </citation>
    <scope>NUCLEOTIDE SEQUENCE [LARGE SCALE GENOMIC DNA]</scope>
    <source>
        <strain evidence="2 3">P3</strain>
    </source>
</reference>
<sequence length="30" mass="3079">MTAAHEFRAEAPAIAGPSADQAITARPGRD</sequence>
<dbReference type="AlphaFoldDB" id="A0A1S1HBW8"/>
<evidence type="ECO:0000313" key="2">
    <source>
        <dbReference type="EMBL" id="OHT19637.1"/>
    </source>
</evidence>
<protein>
    <submittedName>
        <fullName evidence="2">Uncharacterized protein</fullName>
    </submittedName>
</protein>
<feature type="region of interest" description="Disordered" evidence="1">
    <location>
        <begin position="1"/>
        <end position="30"/>
    </location>
</feature>